<comment type="function">
    <text evidence="1">May be involved in a process influencing telomere capping.</text>
</comment>
<comment type="caution">
    <text evidence="10">The sequence shown here is derived from an EMBL/GenBank/DDBJ whole genome shotgun (WGS) entry which is preliminary data.</text>
</comment>
<evidence type="ECO:0000256" key="3">
    <source>
        <dbReference type="ARBA" id="ARBA00004496"/>
    </source>
</evidence>
<feature type="compositionally biased region" description="Low complexity" evidence="8">
    <location>
        <begin position="479"/>
        <end position="500"/>
    </location>
</feature>
<evidence type="ECO:0000256" key="5">
    <source>
        <dbReference type="ARBA" id="ARBA00015162"/>
    </source>
</evidence>
<dbReference type="EMBL" id="ONZQ02000001">
    <property type="protein sequence ID" value="SPN96707.1"/>
    <property type="molecule type" value="Genomic_DNA"/>
</dbReference>
<evidence type="ECO:0000256" key="8">
    <source>
        <dbReference type="SAM" id="MobiDB-lite"/>
    </source>
</evidence>
<evidence type="ECO:0000259" key="9">
    <source>
        <dbReference type="SMART" id="SM01312"/>
    </source>
</evidence>
<feature type="compositionally biased region" description="Basic and acidic residues" evidence="8">
    <location>
        <begin position="392"/>
        <end position="408"/>
    </location>
</feature>
<feature type="compositionally biased region" description="Basic residues" evidence="8">
    <location>
        <begin position="236"/>
        <end position="254"/>
    </location>
</feature>
<dbReference type="GO" id="GO:0005634">
    <property type="term" value="C:nucleus"/>
    <property type="evidence" value="ECO:0007669"/>
    <property type="project" value="UniProtKB-SubCell"/>
</dbReference>
<accession>A0AAE8SQZ8</accession>
<evidence type="ECO:0000313" key="11">
    <source>
        <dbReference type="Proteomes" id="UP001187682"/>
    </source>
</evidence>
<keyword evidence="6" id="KW-0963">Cytoplasm</keyword>
<feature type="compositionally biased region" description="Basic and acidic residues" evidence="8">
    <location>
        <begin position="118"/>
        <end position="145"/>
    </location>
</feature>
<feature type="domain" description="Restriction of telomere capping protein 4 C-terminal" evidence="9">
    <location>
        <begin position="642"/>
        <end position="758"/>
    </location>
</feature>
<dbReference type="AlphaFoldDB" id="A0AAE8SQZ8"/>
<proteinExistence type="inferred from homology"/>
<keyword evidence="7" id="KW-0539">Nucleus</keyword>
<comment type="similarity">
    <text evidence="4">Belongs to the RTC4 family.</text>
</comment>
<feature type="compositionally biased region" description="Basic and acidic residues" evidence="8">
    <location>
        <begin position="223"/>
        <end position="235"/>
    </location>
</feature>
<dbReference type="Proteomes" id="UP001187682">
    <property type="component" value="Unassembled WGS sequence"/>
</dbReference>
<comment type="subcellular location">
    <subcellularLocation>
        <location evidence="3">Cytoplasm</location>
    </subcellularLocation>
    <subcellularLocation>
        <location evidence="2">Nucleus</location>
    </subcellularLocation>
</comment>
<dbReference type="PANTHER" id="PTHR41391">
    <property type="entry name" value="RESTRICTION OF TELOMERE CAPPING PROTEIN 4"/>
    <property type="match status" value="1"/>
</dbReference>
<feature type="compositionally biased region" description="Basic and acidic residues" evidence="8">
    <location>
        <begin position="276"/>
        <end position="296"/>
    </location>
</feature>
<evidence type="ECO:0000256" key="2">
    <source>
        <dbReference type="ARBA" id="ARBA00004123"/>
    </source>
</evidence>
<dbReference type="PANTHER" id="PTHR41391:SF1">
    <property type="entry name" value="RESTRICTION OF TELOMERE CAPPING PROTEIN 4"/>
    <property type="match status" value="1"/>
</dbReference>
<feature type="compositionally biased region" description="Polar residues" evidence="8">
    <location>
        <begin position="335"/>
        <end position="352"/>
    </location>
</feature>
<feature type="region of interest" description="Disordered" evidence="8">
    <location>
        <begin position="335"/>
        <end position="548"/>
    </location>
</feature>
<evidence type="ECO:0000256" key="1">
    <source>
        <dbReference type="ARBA" id="ARBA00002738"/>
    </source>
</evidence>
<gene>
    <name evidence="10" type="ORF">DNG_00227</name>
</gene>
<dbReference type="GO" id="GO:0005737">
    <property type="term" value="C:cytoplasm"/>
    <property type="evidence" value="ECO:0007669"/>
    <property type="project" value="UniProtKB-SubCell"/>
</dbReference>
<dbReference type="InterPro" id="IPR039024">
    <property type="entry name" value="RTC4"/>
</dbReference>
<feature type="region of interest" description="Disordered" evidence="8">
    <location>
        <begin position="1"/>
        <end position="318"/>
    </location>
</feature>
<dbReference type="SMART" id="SM01312">
    <property type="entry name" value="RTC4"/>
    <property type="match status" value="1"/>
</dbReference>
<feature type="compositionally biased region" description="Basic and acidic residues" evidence="8">
    <location>
        <begin position="67"/>
        <end position="103"/>
    </location>
</feature>
<evidence type="ECO:0000256" key="4">
    <source>
        <dbReference type="ARBA" id="ARBA00009461"/>
    </source>
</evidence>
<dbReference type="InterPro" id="IPR028094">
    <property type="entry name" value="RTC4_C"/>
</dbReference>
<protein>
    <recommendedName>
        <fullName evidence="5">Restriction of telomere capping protein 4</fullName>
    </recommendedName>
</protein>
<evidence type="ECO:0000256" key="6">
    <source>
        <dbReference type="ARBA" id="ARBA00022490"/>
    </source>
</evidence>
<organism evidence="10 11">
    <name type="scientific">Cephalotrichum gorgonifer</name>
    <dbReference type="NCBI Taxonomy" id="2041049"/>
    <lineage>
        <taxon>Eukaryota</taxon>
        <taxon>Fungi</taxon>
        <taxon>Dikarya</taxon>
        <taxon>Ascomycota</taxon>
        <taxon>Pezizomycotina</taxon>
        <taxon>Sordariomycetes</taxon>
        <taxon>Hypocreomycetidae</taxon>
        <taxon>Microascales</taxon>
        <taxon>Microascaceae</taxon>
        <taxon>Cephalotrichum</taxon>
    </lineage>
</organism>
<feature type="compositionally biased region" description="Low complexity" evidence="8">
    <location>
        <begin position="355"/>
        <end position="391"/>
    </location>
</feature>
<evidence type="ECO:0000313" key="10">
    <source>
        <dbReference type="EMBL" id="SPN96707.1"/>
    </source>
</evidence>
<reference evidence="10" key="1">
    <citation type="submission" date="2018-03" db="EMBL/GenBank/DDBJ databases">
        <authorList>
            <person name="Guldener U."/>
        </authorList>
    </citation>
    <scope>NUCLEOTIDE SEQUENCE</scope>
</reference>
<feature type="compositionally biased region" description="Basic and acidic residues" evidence="8">
    <location>
        <begin position="195"/>
        <end position="208"/>
    </location>
</feature>
<name>A0AAE8SQZ8_9PEZI</name>
<evidence type="ECO:0000256" key="7">
    <source>
        <dbReference type="ARBA" id="ARBA00023242"/>
    </source>
</evidence>
<feature type="compositionally biased region" description="Acidic residues" evidence="8">
    <location>
        <begin position="164"/>
        <end position="173"/>
    </location>
</feature>
<sequence length="771" mass="84056">MRSSVPRTGMSKNERLPRLLKTIGGSTTTTAKPATEVGKKKNPPKREVLIPAPPFSSDEEGNSGGELKPESVTEAKKNGLEREEPKATEAEKKSSRTPEKGSDVSEPPASSGEENPGEEVKLKSVTETKKKGRKGEESKATEAQKKSSRASKRGHDASAHPASSDEEDSDGESSPDPVTETKKKGPKSRQLKAAEVGKKSSAPRREVDVLAPPISSDEEDWGGEFKSDTVAEPKKKGLKRKVSPKAAVTRKKNPSPKSDVDVFAPPISSGEDDSGGEAKPEVVAEPKRKDSKRKQPEATPQSDGEEEGSSDRADIMPTLFKKSFEAGLFPKAMYSGSSRLSKSQYPKSQKTYGGSARSSQESKPSSSNQTSSQRSRNAKGPGDIGPSSGDSLLRDPEKKYVGERKRPETSSPPRGSRNKRVKKEAEEPVREPTPPPKLKLPEEILASLKGEPGHRSSLKIPAGAAGDSSPQMPTRTLRRVSLSPPVPVAVASLDTRLLGSSDDDSSTESRRRKPSLKTALDGAAKTTRKRTADGNKKPPTTRAPIDTSFEVADSLSELSSDDFADQKESEARCPNCDRVISHDLLQKYSRDGYMAIHTQHRLCAEHKRDEARAEWKAKSYPDIDWSRVGARILSHHDYLEGILMGNRCHYGDNLARDIKAGGKRNLTRADFDNSPGYYGPKGFRAMQEGIFEMFSVLMRKKAVENELLSARGYSLYVQAVLVPELAVKLVMEDMKVGPEEARDVLQESTWVGDLLCEDLGDTVNEDDEDVF</sequence>
<keyword evidence="11" id="KW-1185">Reference proteome</keyword>
<dbReference type="Pfam" id="PF14474">
    <property type="entry name" value="RTC4"/>
    <property type="match status" value="1"/>
</dbReference>